<dbReference type="Proteomes" id="UP001234178">
    <property type="component" value="Unassembled WGS sequence"/>
</dbReference>
<evidence type="ECO:0000313" key="2">
    <source>
        <dbReference type="EMBL" id="KAK4030007.1"/>
    </source>
</evidence>
<accession>A0ABR0AXZ5</accession>
<keyword evidence="1" id="KW-1133">Transmembrane helix</keyword>
<organism evidence="2 3">
    <name type="scientific">Daphnia magna</name>
    <dbReference type="NCBI Taxonomy" id="35525"/>
    <lineage>
        <taxon>Eukaryota</taxon>
        <taxon>Metazoa</taxon>
        <taxon>Ecdysozoa</taxon>
        <taxon>Arthropoda</taxon>
        <taxon>Crustacea</taxon>
        <taxon>Branchiopoda</taxon>
        <taxon>Diplostraca</taxon>
        <taxon>Cladocera</taxon>
        <taxon>Anomopoda</taxon>
        <taxon>Daphniidae</taxon>
        <taxon>Daphnia</taxon>
    </lineage>
</organism>
<keyword evidence="1" id="KW-0472">Membrane</keyword>
<feature type="transmembrane region" description="Helical" evidence="1">
    <location>
        <begin position="28"/>
        <end position="49"/>
    </location>
</feature>
<evidence type="ECO:0000313" key="3">
    <source>
        <dbReference type="Proteomes" id="UP001234178"/>
    </source>
</evidence>
<reference evidence="2 3" key="1">
    <citation type="journal article" date="2023" name="Nucleic Acids Res.">
        <title>The hologenome of Daphnia magna reveals possible DNA methylation and microbiome-mediated evolution of the host genome.</title>
        <authorList>
            <person name="Chaturvedi A."/>
            <person name="Li X."/>
            <person name="Dhandapani V."/>
            <person name="Marshall H."/>
            <person name="Kissane S."/>
            <person name="Cuenca-Cambronero M."/>
            <person name="Asole G."/>
            <person name="Calvet F."/>
            <person name="Ruiz-Romero M."/>
            <person name="Marangio P."/>
            <person name="Guigo R."/>
            <person name="Rago D."/>
            <person name="Mirbahai L."/>
            <person name="Eastwood N."/>
            <person name="Colbourne J.K."/>
            <person name="Zhou J."/>
            <person name="Mallon E."/>
            <person name="Orsini L."/>
        </authorList>
    </citation>
    <scope>NUCLEOTIDE SEQUENCE [LARGE SCALE GENOMIC DNA]</scope>
    <source>
        <strain evidence="2">LRV0_1</strain>
    </source>
</reference>
<keyword evidence="3" id="KW-1185">Reference proteome</keyword>
<dbReference type="EMBL" id="JAOYFB010000039">
    <property type="protein sequence ID" value="KAK4030007.1"/>
    <property type="molecule type" value="Genomic_DNA"/>
</dbReference>
<keyword evidence="1" id="KW-0812">Transmembrane</keyword>
<protein>
    <submittedName>
        <fullName evidence="2">Uncharacterized protein</fullName>
    </submittedName>
</protein>
<evidence type="ECO:0000256" key="1">
    <source>
        <dbReference type="SAM" id="Phobius"/>
    </source>
</evidence>
<gene>
    <name evidence="2" type="ORF">OUZ56_022965</name>
</gene>
<proteinExistence type="predicted"/>
<name>A0ABR0AXZ5_9CRUS</name>
<comment type="caution">
    <text evidence="2">The sequence shown here is derived from an EMBL/GenBank/DDBJ whole genome shotgun (WGS) entry which is preliminary data.</text>
</comment>
<sequence>MDESSNGDRGDLCSIAAEDAQNVTQLCALLLLVITLSLILVKAFSWWFLPTGTPYRKIDTSSFKFKSPEMEIEKDVLWSPK</sequence>